<dbReference type="KEGG" id="pfm:Pyrfu_1523"/>
<dbReference type="AlphaFoldDB" id="G0EHM7"/>
<reference evidence="1 2" key="1">
    <citation type="journal article" date="2011" name="Stand. Genomic Sci.">
        <title>Complete genome sequence of the hyperthermophilic chemolithoautotroph Pyrolobus fumarii type strain (1A).</title>
        <authorList>
            <person name="Anderson I."/>
            <person name="Goker M."/>
            <person name="Nolan M."/>
            <person name="Lucas S."/>
            <person name="Hammon N."/>
            <person name="Deshpande S."/>
            <person name="Cheng J.F."/>
            <person name="Tapia R."/>
            <person name="Han C."/>
            <person name="Goodwin L."/>
            <person name="Pitluck S."/>
            <person name="Huntemann M."/>
            <person name="Liolios K."/>
            <person name="Ivanova N."/>
            <person name="Pagani I."/>
            <person name="Mavromatis K."/>
            <person name="Ovchinikova G."/>
            <person name="Pati A."/>
            <person name="Chen A."/>
            <person name="Palaniappan K."/>
            <person name="Land M."/>
            <person name="Hauser L."/>
            <person name="Brambilla E.M."/>
            <person name="Huber H."/>
            <person name="Yasawong M."/>
            <person name="Rohde M."/>
            <person name="Spring S."/>
            <person name="Abt B."/>
            <person name="Sikorski J."/>
            <person name="Wirth R."/>
            <person name="Detter J.C."/>
            <person name="Woyke T."/>
            <person name="Bristow J."/>
            <person name="Eisen J.A."/>
            <person name="Markowitz V."/>
            <person name="Hugenholtz P."/>
            <person name="Kyrpides N.C."/>
            <person name="Klenk H.P."/>
            <person name="Lapidus A."/>
        </authorList>
    </citation>
    <scope>NUCLEOTIDE SEQUENCE [LARGE SCALE GENOMIC DNA]</scope>
    <source>
        <strain evidence="2">DSM 11204 / 1A</strain>
    </source>
</reference>
<organism evidence="1 2">
    <name type="scientific">Pyrolobus fumarii (strain DSM 11204 / 1A)</name>
    <dbReference type="NCBI Taxonomy" id="694429"/>
    <lineage>
        <taxon>Archaea</taxon>
        <taxon>Thermoproteota</taxon>
        <taxon>Thermoprotei</taxon>
        <taxon>Desulfurococcales</taxon>
        <taxon>Pyrodictiaceae</taxon>
        <taxon>Pyrolobus</taxon>
    </lineage>
</organism>
<dbReference type="GeneID" id="11138710"/>
<keyword evidence="2" id="KW-1185">Reference proteome</keyword>
<evidence type="ECO:0000313" key="2">
    <source>
        <dbReference type="Proteomes" id="UP000001037"/>
    </source>
</evidence>
<accession>G0EHM7</accession>
<proteinExistence type="predicted"/>
<sequence length="61" mass="7082">MPSSLISKTLNIDDILDVERRGNTLIVYTRDGELLNLPYNSVTASLYWEIKIRNRRRAFGL</sequence>
<dbReference type="OrthoDB" id="381820at2157"/>
<protein>
    <submittedName>
        <fullName evidence="1">Uncharacterized protein</fullName>
    </submittedName>
</protein>
<dbReference type="STRING" id="694429.Pyrfu_1523"/>
<evidence type="ECO:0000313" key="1">
    <source>
        <dbReference type="EMBL" id="AEM39380.1"/>
    </source>
</evidence>
<dbReference type="Proteomes" id="UP000001037">
    <property type="component" value="Chromosome"/>
</dbReference>
<dbReference type="RefSeq" id="WP_014027057.1">
    <property type="nucleotide sequence ID" value="NC_015931.1"/>
</dbReference>
<dbReference type="InParanoid" id="G0EHM7"/>
<gene>
    <name evidence="1" type="ordered locus">Pyrfu_1523</name>
</gene>
<name>G0EHM7_PYRF1</name>
<dbReference type="HOGENOM" id="CLU_2911678_0_0_2"/>
<dbReference type="EMBL" id="CP002838">
    <property type="protein sequence ID" value="AEM39380.1"/>
    <property type="molecule type" value="Genomic_DNA"/>
</dbReference>